<evidence type="ECO:0000313" key="1">
    <source>
        <dbReference type="EMBL" id="RNI33834.1"/>
    </source>
</evidence>
<dbReference type="AlphaFoldDB" id="A0A3M9N7N5"/>
<reference evidence="1 2" key="1">
    <citation type="submission" date="2018-11" db="EMBL/GenBank/DDBJ databases">
        <title>Draft genome sequence of Ferruginibacter sp. BO-59.</title>
        <authorList>
            <person name="Im W.T."/>
        </authorList>
    </citation>
    <scope>NUCLEOTIDE SEQUENCE [LARGE SCALE GENOMIC DNA]</scope>
    <source>
        <strain evidence="1 2">BO-59</strain>
    </source>
</reference>
<dbReference type="InterPro" id="IPR019619">
    <property type="entry name" value="DUF2490"/>
</dbReference>
<accession>A0A3M9N7N5</accession>
<organism evidence="1 2">
    <name type="scientific">Hanamia caeni</name>
    <dbReference type="NCBI Taxonomy" id="2294116"/>
    <lineage>
        <taxon>Bacteria</taxon>
        <taxon>Pseudomonadati</taxon>
        <taxon>Bacteroidota</taxon>
        <taxon>Chitinophagia</taxon>
        <taxon>Chitinophagales</taxon>
        <taxon>Chitinophagaceae</taxon>
        <taxon>Hanamia</taxon>
    </lineage>
</organism>
<dbReference type="Proteomes" id="UP000267223">
    <property type="component" value="Unassembled WGS sequence"/>
</dbReference>
<sequence>MYIINRYSGLVAFAAIGLTTPLQAQKQITHQSQYWLRYYGKYQLSPKSEINLEIDDRRFFKNNRQANWVLPRVTVTYKLGAGWSAGVGFAYYTSTNPADPSVFSTITVPELRPHLELDYKQDAADLSISHRFKLEERWTRNSTNNKLTDGYNFKSRFRYQLQLQYPIVKKANAAGALNAKVADEIMLNLGRSVVNNTFDQNRAYVALNYGLSNHFQVELGYMNYFQERSSGRQYYQSDIARLTLYHSINFYKKH</sequence>
<dbReference type="RefSeq" id="WP_123122091.1">
    <property type="nucleotide sequence ID" value="NZ_RJJR01000016.1"/>
</dbReference>
<gene>
    <name evidence="1" type="ORF">EFY79_17765</name>
</gene>
<dbReference type="Pfam" id="PF10677">
    <property type="entry name" value="DUF2490"/>
    <property type="match status" value="1"/>
</dbReference>
<proteinExistence type="predicted"/>
<evidence type="ECO:0000313" key="2">
    <source>
        <dbReference type="Proteomes" id="UP000267223"/>
    </source>
</evidence>
<keyword evidence="2" id="KW-1185">Reference proteome</keyword>
<protein>
    <submittedName>
        <fullName evidence="1">DUF2490 domain-containing protein</fullName>
    </submittedName>
</protein>
<name>A0A3M9N7N5_9BACT</name>
<dbReference type="EMBL" id="RJJR01000016">
    <property type="protein sequence ID" value="RNI33834.1"/>
    <property type="molecule type" value="Genomic_DNA"/>
</dbReference>
<dbReference type="OrthoDB" id="1118734at2"/>
<comment type="caution">
    <text evidence="1">The sequence shown here is derived from an EMBL/GenBank/DDBJ whole genome shotgun (WGS) entry which is preliminary data.</text>
</comment>